<protein>
    <recommendedName>
        <fullName evidence="3">Transposase</fullName>
    </recommendedName>
</protein>
<evidence type="ECO:0008006" key="3">
    <source>
        <dbReference type="Google" id="ProtNLM"/>
    </source>
</evidence>
<accession>A0ABN6PWY7</accession>
<name>A0ABN6PWY7_NOSCO</name>
<proteinExistence type="predicted"/>
<dbReference type="Proteomes" id="UP001055453">
    <property type="component" value="Chromosome"/>
</dbReference>
<evidence type="ECO:0000313" key="2">
    <source>
        <dbReference type="Proteomes" id="UP001055453"/>
    </source>
</evidence>
<sequence>MGDTNGVQIQIFATWIFYAVLNQLCIDVALAQPAVGIALNQPKERISTEMVFRSLYHFSQAVLRGDAHEAVPYLVERQKLFGLVKARRKRHR</sequence>
<gene>
    <name evidence="1" type="ORF">ANSO36C_13550</name>
</gene>
<organism evidence="1 2">
    <name type="scientific">Nostoc cf. commune SO-36</name>
    <dbReference type="NCBI Taxonomy" id="449208"/>
    <lineage>
        <taxon>Bacteria</taxon>
        <taxon>Bacillati</taxon>
        <taxon>Cyanobacteriota</taxon>
        <taxon>Cyanophyceae</taxon>
        <taxon>Nostocales</taxon>
        <taxon>Nostocaceae</taxon>
        <taxon>Nostoc</taxon>
    </lineage>
</organism>
<reference evidence="1" key="1">
    <citation type="submission" date="2022-04" db="EMBL/GenBank/DDBJ databases">
        <title>Complete genome sequence of a cyanobacterium, Nostoc sp. SO-36, isolated in Antarctica.</title>
        <authorList>
            <person name="Kanesaki Y."/>
            <person name="Effendi D."/>
            <person name="Sakamoto T."/>
            <person name="Ohtani S."/>
            <person name="Awai K."/>
        </authorList>
    </citation>
    <scope>NUCLEOTIDE SEQUENCE</scope>
    <source>
        <strain evidence="1">SO-36</strain>
    </source>
</reference>
<evidence type="ECO:0000313" key="1">
    <source>
        <dbReference type="EMBL" id="BDI15553.1"/>
    </source>
</evidence>
<keyword evidence="2" id="KW-1185">Reference proteome</keyword>
<dbReference type="EMBL" id="AP025732">
    <property type="protein sequence ID" value="BDI15553.1"/>
    <property type="molecule type" value="Genomic_DNA"/>
</dbReference>